<evidence type="ECO:0000313" key="2">
    <source>
        <dbReference type="Proteomes" id="UP001593833"/>
    </source>
</evidence>
<sequence>MCEGCHKLEELVAIAELASDDPGRRHLDSCARCQARLETYLEFMRADGECRQDQIDWALDRLGEKLDGEILGTDGQGSGSEDVRKRSLFHFRSPLIRSALAVAACLLLYFALDGVWDRTTPGDNGSGDILLRSDDSAVQTGEIALATPDYIGNGGVELRWQPYPEAESYIVRILDTQLDEVARIPVGLEALLRLDSSRQQDLPAGEGVYAWIVIAISRGDEIAHSKPSSFHLGPGS</sequence>
<comment type="caution">
    <text evidence="1">The sequence shown here is derived from an EMBL/GenBank/DDBJ whole genome shotgun (WGS) entry which is preliminary data.</text>
</comment>
<organism evidence="1 2">
    <name type="scientific">Eiseniibacteriota bacterium</name>
    <dbReference type="NCBI Taxonomy" id="2212470"/>
    <lineage>
        <taxon>Bacteria</taxon>
        <taxon>Candidatus Eiseniibacteriota</taxon>
    </lineage>
</organism>
<accession>A0ABV6YIR1</accession>
<reference evidence="1 2" key="1">
    <citation type="submission" date="2024-09" db="EMBL/GenBank/DDBJ databases">
        <authorList>
            <person name="D'Angelo T."/>
        </authorList>
    </citation>
    <scope>NUCLEOTIDE SEQUENCE [LARGE SCALE GENOMIC DNA]</scope>
    <source>
        <strain evidence="1">SAG AM-320-E07</strain>
    </source>
</reference>
<evidence type="ECO:0008006" key="3">
    <source>
        <dbReference type="Google" id="ProtNLM"/>
    </source>
</evidence>
<name>A0ABV6YIR1_UNCEI</name>
<dbReference type="EMBL" id="JBHPKH010000008">
    <property type="protein sequence ID" value="MFC1572231.1"/>
    <property type="molecule type" value="Genomic_DNA"/>
</dbReference>
<gene>
    <name evidence="1" type="ORF">ACFL6M_01405</name>
</gene>
<dbReference type="Proteomes" id="UP001593833">
    <property type="component" value="Unassembled WGS sequence"/>
</dbReference>
<keyword evidence="2" id="KW-1185">Reference proteome</keyword>
<protein>
    <recommendedName>
        <fullName evidence="3">Zinc-finger domain-containing protein</fullName>
    </recommendedName>
</protein>
<proteinExistence type="predicted"/>
<evidence type="ECO:0000313" key="1">
    <source>
        <dbReference type="EMBL" id="MFC1572231.1"/>
    </source>
</evidence>